<feature type="transmembrane region" description="Helical" evidence="5">
    <location>
        <begin position="109"/>
        <end position="129"/>
    </location>
</feature>
<evidence type="ECO:0000259" key="6">
    <source>
        <dbReference type="Pfam" id="PF00892"/>
    </source>
</evidence>
<keyword evidence="4 5" id="KW-0472">Membrane</keyword>
<proteinExistence type="predicted"/>
<organism evidence="7 8">
    <name type="scientific">Thauera linaloolentis (strain DSM 12138 / JCM 21573 / CCUG 41526 / CIP 105981 / IAM 15112 / NBRC 102519 / 47Lol)</name>
    <dbReference type="NCBI Taxonomy" id="1123367"/>
    <lineage>
        <taxon>Bacteria</taxon>
        <taxon>Pseudomonadati</taxon>
        <taxon>Pseudomonadota</taxon>
        <taxon>Betaproteobacteria</taxon>
        <taxon>Rhodocyclales</taxon>
        <taxon>Zoogloeaceae</taxon>
        <taxon>Thauera</taxon>
    </lineage>
</organism>
<feature type="transmembrane region" description="Helical" evidence="5">
    <location>
        <begin position="53"/>
        <end position="74"/>
    </location>
</feature>
<dbReference type="AlphaFoldDB" id="N6XXD4"/>
<keyword evidence="8" id="KW-1185">Reference proteome</keyword>
<dbReference type="Proteomes" id="UP000013232">
    <property type="component" value="Unassembled WGS sequence"/>
</dbReference>
<dbReference type="InterPro" id="IPR037185">
    <property type="entry name" value="EmrE-like"/>
</dbReference>
<accession>N6XXD4</accession>
<dbReference type="SUPFAM" id="SSF103481">
    <property type="entry name" value="Multidrug resistance efflux transporter EmrE"/>
    <property type="match status" value="1"/>
</dbReference>
<dbReference type="STRING" id="1123367.GCA_000621305_02840"/>
<keyword evidence="2 5" id="KW-0812">Transmembrane</keyword>
<evidence type="ECO:0000313" key="7">
    <source>
        <dbReference type="EMBL" id="ENO83915.1"/>
    </source>
</evidence>
<comment type="caution">
    <text evidence="7">The sequence shown here is derived from an EMBL/GenBank/DDBJ whole genome shotgun (WGS) entry which is preliminary data.</text>
</comment>
<dbReference type="PANTHER" id="PTHR32322">
    <property type="entry name" value="INNER MEMBRANE TRANSPORTER"/>
    <property type="match status" value="1"/>
</dbReference>
<evidence type="ECO:0000256" key="2">
    <source>
        <dbReference type="ARBA" id="ARBA00022692"/>
    </source>
</evidence>
<dbReference type="GO" id="GO:0016020">
    <property type="term" value="C:membrane"/>
    <property type="evidence" value="ECO:0007669"/>
    <property type="project" value="UniProtKB-SubCell"/>
</dbReference>
<evidence type="ECO:0000256" key="3">
    <source>
        <dbReference type="ARBA" id="ARBA00022989"/>
    </source>
</evidence>
<dbReference type="RefSeq" id="WP_004347475.1">
    <property type="nucleotide sequence ID" value="NZ_AMXE01000131.1"/>
</dbReference>
<feature type="domain" description="EamA" evidence="6">
    <location>
        <begin position="164"/>
        <end position="291"/>
    </location>
</feature>
<feature type="transmembrane region" description="Helical" evidence="5">
    <location>
        <begin position="158"/>
        <end position="178"/>
    </location>
</feature>
<gene>
    <name evidence="7" type="ORF">C666_18220</name>
</gene>
<dbReference type="InterPro" id="IPR000620">
    <property type="entry name" value="EamA_dom"/>
</dbReference>
<comment type="subcellular location">
    <subcellularLocation>
        <location evidence="1">Membrane</location>
        <topology evidence="1">Multi-pass membrane protein</topology>
    </subcellularLocation>
</comment>
<feature type="transmembrane region" description="Helical" evidence="5">
    <location>
        <begin position="274"/>
        <end position="294"/>
    </location>
</feature>
<feature type="transmembrane region" description="Helical" evidence="5">
    <location>
        <begin position="136"/>
        <end position="152"/>
    </location>
</feature>
<keyword evidence="3 5" id="KW-1133">Transmembrane helix</keyword>
<name>N6XXD4_THAL4</name>
<feature type="transmembrane region" description="Helical" evidence="5">
    <location>
        <begin position="219"/>
        <end position="240"/>
    </location>
</feature>
<dbReference type="EMBL" id="AMXE01000131">
    <property type="protein sequence ID" value="ENO83915.1"/>
    <property type="molecule type" value="Genomic_DNA"/>
</dbReference>
<evidence type="ECO:0000256" key="1">
    <source>
        <dbReference type="ARBA" id="ARBA00004141"/>
    </source>
</evidence>
<dbReference type="eggNOG" id="COG0697">
    <property type="taxonomic scope" value="Bacteria"/>
</dbReference>
<protein>
    <recommendedName>
        <fullName evidence="6">EamA domain-containing protein</fullName>
    </recommendedName>
</protein>
<dbReference type="PANTHER" id="PTHR32322:SF9">
    <property type="entry name" value="AMINO-ACID METABOLITE EFFLUX PUMP-RELATED"/>
    <property type="match status" value="1"/>
</dbReference>
<feature type="transmembrane region" description="Helical" evidence="5">
    <location>
        <begin position="247"/>
        <end position="268"/>
    </location>
</feature>
<feature type="transmembrane region" description="Helical" evidence="5">
    <location>
        <begin position="86"/>
        <end position="103"/>
    </location>
</feature>
<feature type="transmembrane region" description="Helical" evidence="5">
    <location>
        <begin position="190"/>
        <end position="207"/>
    </location>
</feature>
<evidence type="ECO:0000313" key="8">
    <source>
        <dbReference type="Proteomes" id="UP000013232"/>
    </source>
</evidence>
<evidence type="ECO:0000256" key="4">
    <source>
        <dbReference type="ARBA" id="ARBA00023136"/>
    </source>
</evidence>
<reference evidence="7 8" key="1">
    <citation type="submission" date="2012-09" db="EMBL/GenBank/DDBJ databases">
        <title>Draft Genome Sequences of 6 Strains from Genus Thauera.</title>
        <authorList>
            <person name="Liu B."/>
            <person name="Shapleigh J.P."/>
            <person name="Frostegard A.H."/>
        </authorList>
    </citation>
    <scope>NUCLEOTIDE SEQUENCE [LARGE SCALE GENOMIC DNA]</scope>
    <source>
        <strain evidence="8">47Lol / DSM 12138</strain>
    </source>
</reference>
<dbReference type="InterPro" id="IPR050638">
    <property type="entry name" value="AA-Vitamin_Transporters"/>
</dbReference>
<sequence>MNGNERAAASQDPAGAESRGIMLIVVLTVGTMLAFAANSLLTRLALQTTAIDPASFVLVRLASGAGMLALIVMLQRLKLPPLRKSWLSALLLFIYAVAFSFAYRSIDTGAGALLLFASAQLTMIAYGYARGERASLPGALLAIGGLVAFLAPGASAPALLPAGLMMIAGIAWGGFSLLGRFSQDTPVGNTASSFIWALPLALGLMFLQRDAIQMDGTGVSYALLSGALMSGLGYAVWYWVRVRMTAIAAGSVQLSVPVLSALLGMLVLGEQLGVERWLAGTAVLAGVAIITLSASRRAGQRKG</sequence>
<evidence type="ECO:0000256" key="5">
    <source>
        <dbReference type="SAM" id="Phobius"/>
    </source>
</evidence>
<feature type="transmembrane region" description="Helical" evidence="5">
    <location>
        <begin position="21"/>
        <end position="41"/>
    </location>
</feature>
<dbReference type="Pfam" id="PF00892">
    <property type="entry name" value="EamA"/>
    <property type="match status" value="1"/>
</dbReference>